<name>A0A6A6QDE8_9PEZI</name>
<accession>A0A6A6QDE8</accession>
<evidence type="ECO:0000313" key="3">
    <source>
        <dbReference type="EMBL" id="KAF2490448.1"/>
    </source>
</evidence>
<sequence length="232" mass="24842">MSSQEQRTVLVIGSGPGIGNHVGATFAAQGFNRVILLARNAERIKKDKKDVESKSGRSGISVETIQADISNKAALKDALNQVEKVGGNIECVFFNAARILPAEILSEPVDTIEEDVNTTIIALYQVAQWAIPRLEALAASSSSVKPSLLVTNSFLAADPLPFLFSLSLVKAAQRNLVISLAKTFESKGIRVGLVTVGGAVAPENKHLNPTYIAEKIWGFFDQGKGLEVEIVE</sequence>
<dbReference type="CDD" id="cd05233">
    <property type="entry name" value="SDR_c"/>
    <property type="match status" value="1"/>
</dbReference>
<dbReference type="Pfam" id="PF00106">
    <property type="entry name" value="adh_short"/>
    <property type="match status" value="1"/>
</dbReference>
<dbReference type="PANTHER" id="PTHR43669:SF3">
    <property type="entry name" value="ALCOHOL DEHYDROGENASE, PUTATIVE (AFU_ORTHOLOGUE AFUA_3G03445)-RELATED"/>
    <property type="match status" value="1"/>
</dbReference>
<dbReference type="InterPro" id="IPR036291">
    <property type="entry name" value="NAD(P)-bd_dom_sf"/>
</dbReference>
<keyword evidence="4" id="KW-1185">Reference proteome</keyword>
<proteinExistence type="inferred from homology"/>
<evidence type="ECO:0000256" key="1">
    <source>
        <dbReference type="ARBA" id="ARBA00006484"/>
    </source>
</evidence>
<dbReference type="SUPFAM" id="SSF51735">
    <property type="entry name" value="NAD(P)-binding Rossmann-fold domains"/>
    <property type="match status" value="1"/>
</dbReference>
<dbReference type="InterPro" id="IPR002347">
    <property type="entry name" value="SDR_fam"/>
</dbReference>
<reference evidence="3" key="1">
    <citation type="journal article" date="2020" name="Stud. Mycol.">
        <title>101 Dothideomycetes genomes: a test case for predicting lifestyles and emergence of pathogens.</title>
        <authorList>
            <person name="Haridas S."/>
            <person name="Albert R."/>
            <person name="Binder M."/>
            <person name="Bloem J."/>
            <person name="Labutti K."/>
            <person name="Salamov A."/>
            <person name="Andreopoulos B."/>
            <person name="Baker S."/>
            <person name="Barry K."/>
            <person name="Bills G."/>
            <person name="Bluhm B."/>
            <person name="Cannon C."/>
            <person name="Castanera R."/>
            <person name="Culley D."/>
            <person name="Daum C."/>
            <person name="Ezra D."/>
            <person name="Gonzalez J."/>
            <person name="Henrissat B."/>
            <person name="Kuo A."/>
            <person name="Liang C."/>
            <person name="Lipzen A."/>
            <person name="Lutzoni F."/>
            <person name="Magnuson J."/>
            <person name="Mondo S."/>
            <person name="Nolan M."/>
            <person name="Ohm R."/>
            <person name="Pangilinan J."/>
            <person name="Park H.-J."/>
            <person name="Ramirez L."/>
            <person name="Alfaro M."/>
            <person name="Sun H."/>
            <person name="Tritt A."/>
            <person name="Yoshinaga Y."/>
            <person name="Zwiers L.-H."/>
            <person name="Turgeon B."/>
            <person name="Goodwin S."/>
            <person name="Spatafora J."/>
            <person name="Crous P."/>
            <person name="Grigoriev I."/>
        </authorList>
    </citation>
    <scope>NUCLEOTIDE SEQUENCE</scope>
    <source>
        <strain evidence="3">CBS 269.34</strain>
    </source>
</reference>
<organism evidence="3 4">
    <name type="scientific">Lophium mytilinum</name>
    <dbReference type="NCBI Taxonomy" id="390894"/>
    <lineage>
        <taxon>Eukaryota</taxon>
        <taxon>Fungi</taxon>
        <taxon>Dikarya</taxon>
        <taxon>Ascomycota</taxon>
        <taxon>Pezizomycotina</taxon>
        <taxon>Dothideomycetes</taxon>
        <taxon>Pleosporomycetidae</taxon>
        <taxon>Mytilinidiales</taxon>
        <taxon>Mytilinidiaceae</taxon>
        <taxon>Lophium</taxon>
    </lineage>
</organism>
<gene>
    <name evidence="3" type="ORF">BU16DRAFT_552902</name>
</gene>
<evidence type="ECO:0000313" key="4">
    <source>
        <dbReference type="Proteomes" id="UP000799750"/>
    </source>
</evidence>
<protein>
    <submittedName>
        <fullName evidence="3">NAD(P)-binding protein</fullName>
    </submittedName>
</protein>
<comment type="similarity">
    <text evidence="1">Belongs to the short-chain dehydrogenases/reductases (SDR) family.</text>
</comment>
<dbReference type="OrthoDB" id="5336600at2759"/>
<dbReference type="Proteomes" id="UP000799750">
    <property type="component" value="Unassembled WGS sequence"/>
</dbReference>
<dbReference type="AlphaFoldDB" id="A0A6A6QDE8"/>
<keyword evidence="2" id="KW-0560">Oxidoreductase</keyword>
<dbReference type="EMBL" id="MU004197">
    <property type="protein sequence ID" value="KAF2490448.1"/>
    <property type="molecule type" value="Genomic_DNA"/>
</dbReference>
<evidence type="ECO:0000256" key="2">
    <source>
        <dbReference type="ARBA" id="ARBA00023002"/>
    </source>
</evidence>
<dbReference type="PANTHER" id="PTHR43669">
    <property type="entry name" value="5-KETO-D-GLUCONATE 5-REDUCTASE"/>
    <property type="match status" value="1"/>
</dbReference>
<dbReference type="GO" id="GO:0016491">
    <property type="term" value="F:oxidoreductase activity"/>
    <property type="evidence" value="ECO:0007669"/>
    <property type="project" value="UniProtKB-KW"/>
</dbReference>
<dbReference type="Gene3D" id="3.40.50.720">
    <property type="entry name" value="NAD(P)-binding Rossmann-like Domain"/>
    <property type="match status" value="1"/>
</dbReference>